<evidence type="ECO:0000256" key="14">
    <source>
        <dbReference type="ARBA" id="ARBA00022989"/>
    </source>
</evidence>
<dbReference type="PROSITE" id="PS50846">
    <property type="entry name" value="HMA_2"/>
    <property type="match status" value="1"/>
</dbReference>
<dbReference type="Gene3D" id="3.40.50.1000">
    <property type="entry name" value="HAD superfamily/HAD-like"/>
    <property type="match status" value="1"/>
</dbReference>
<evidence type="ECO:0000256" key="6">
    <source>
        <dbReference type="ARBA" id="ARBA00022553"/>
    </source>
</evidence>
<keyword evidence="6" id="KW-0597">Phosphoprotein</keyword>
<dbReference type="PRINTS" id="PR00942">
    <property type="entry name" value="CUATPASEI"/>
</dbReference>
<name>A0A1F6AXJ5_9BACT</name>
<evidence type="ECO:0000256" key="15">
    <source>
        <dbReference type="ARBA" id="ARBA00023008"/>
    </source>
</evidence>
<dbReference type="SUPFAM" id="SSF56784">
    <property type="entry name" value="HAD-like"/>
    <property type="match status" value="1"/>
</dbReference>
<gene>
    <name evidence="22" type="ORF">A2973_02255</name>
</gene>
<feature type="transmembrane region" description="Helical" evidence="20">
    <location>
        <begin position="190"/>
        <end position="210"/>
    </location>
</feature>
<dbReference type="PANTHER" id="PTHR43520">
    <property type="entry name" value="ATP7, ISOFORM B"/>
    <property type="match status" value="1"/>
</dbReference>
<keyword evidence="8 20" id="KW-0479">Metal-binding</keyword>
<dbReference type="CDD" id="cd02094">
    <property type="entry name" value="P-type_ATPase_Cu-like"/>
    <property type="match status" value="1"/>
</dbReference>
<evidence type="ECO:0000256" key="16">
    <source>
        <dbReference type="ARBA" id="ARBA00023065"/>
    </source>
</evidence>
<feature type="domain" description="HMA" evidence="21">
    <location>
        <begin position="1"/>
        <end position="67"/>
    </location>
</feature>
<keyword evidence="5 20" id="KW-1003">Cell membrane</keyword>
<evidence type="ECO:0000256" key="1">
    <source>
        <dbReference type="ARBA" id="ARBA00004651"/>
    </source>
</evidence>
<dbReference type="GO" id="GO:0043682">
    <property type="term" value="F:P-type divalent copper transporter activity"/>
    <property type="evidence" value="ECO:0007669"/>
    <property type="project" value="TreeGrafter"/>
</dbReference>
<evidence type="ECO:0000256" key="5">
    <source>
        <dbReference type="ARBA" id="ARBA00022475"/>
    </source>
</evidence>
<dbReference type="GO" id="GO:0005507">
    <property type="term" value="F:copper ion binding"/>
    <property type="evidence" value="ECO:0007669"/>
    <property type="project" value="TreeGrafter"/>
</dbReference>
<feature type="transmembrane region" description="Helical" evidence="20">
    <location>
        <begin position="697"/>
        <end position="716"/>
    </location>
</feature>
<dbReference type="Pfam" id="PF00702">
    <property type="entry name" value="Hydrolase"/>
    <property type="match status" value="1"/>
</dbReference>
<dbReference type="NCBIfam" id="TIGR01525">
    <property type="entry name" value="ATPase-IB_hvy"/>
    <property type="match status" value="1"/>
</dbReference>
<dbReference type="InterPro" id="IPR036163">
    <property type="entry name" value="HMA_dom_sf"/>
</dbReference>
<dbReference type="CDD" id="cd00371">
    <property type="entry name" value="HMA"/>
    <property type="match status" value="1"/>
</dbReference>
<keyword evidence="4" id="KW-0813">Transport</keyword>
<sequence length="751" mass="80316">MKTSFPIIGMHCASCARLIEKKLKKTSGVMDASVNYASEQATVDFNEKISDIKTIGKAVEDIGYKAITEQESQRTPDEIKEDAKRKELNDLKIKVVVSSTLSVVVVLGSFPEWFSSFTSFFPIIHNSYFLLLLATPVQFWAGWGFYQATWSGLKNRAASMDTLIAIGTSAAFGYSVLGILGILGKFGMDATMYFDTAAVIIALILLGRYLEAKAKAHTSDAIKKLLHLQAKTARIIRDGKEIDVPIKEVKAGDIIRVRPGEKVPVDGKITDGSSSIDESMVTGESMPVDKNVGDPVIGSTINKTGTFLFLATKVGSDTMLAQIVTMVAQAQSSRAPIARLADVISSYFVPIVLMLAVTTFVIWYDFGSFSAAFTNMIAVLIIACPCALGLATPTAIMVGTGKGAEHGILVKDAQALEIAHKTNVAIFDKTGTLTRGEPKVTDMAFMDNLEKVDEVKAAIAALEKNSEHPLSKAVVGHLGNLGNLPVKNFSAIEGFGVKGTVNNLPVLIGNKKLMEKEGVTGSAELDKKAKEWMNQGKTLAYVSVQRKNVGLIAIADTIKTESKEMVDGLKRMGVAVWMITGDNEVTARAIARQAGIENVLAGVLPQEKAEKIRELKKLSANLNTEDKKLKTHVVAFAGDGINDAPALSAADVGIAMGTGTDVAIESAGITLLNKDLRSVVTALNLSRATLAIIKQNLFWAFGYNIILIPVAMGILFPLTGWLLSPALAAFAMAASSISVVGNSLRLKGVKI</sequence>
<dbReference type="InterPro" id="IPR008250">
    <property type="entry name" value="ATPase_P-typ_transduc_dom_A_sf"/>
</dbReference>
<dbReference type="PANTHER" id="PTHR43520:SF8">
    <property type="entry name" value="P-TYPE CU(+) TRANSPORTER"/>
    <property type="match status" value="1"/>
</dbReference>
<dbReference type="Proteomes" id="UP000176409">
    <property type="component" value="Unassembled WGS sequence"/>
</dbReference>
<dbReference type="PRINTS" id="PR00943">
    <property type="entry name" value="CUATPASE"/>
</dbReference>
<evidence type="ECO:0000256" key="8">
    <source>
        <dbReference type="ARBA" id="ARBA00022723"/>
    </source>
</evidence>
<dbReference type="EC" id="7.2.2.8" evidence="3"/>
<proteinExistence type="inferred from homology"/>
<dbReference type="FunFam" id="3.30.70.100:FF:000005">
    <property type="entry name" value="Copper-exporting P-type ATPase A"/>
    <property type="match status" value="1"/>
</dbReference>
<organism evidence="22 23">
    <name type="scientific">Candidatus Gottesmanbacteria bacterium RIFCSPLOWO2_01_FULL_49_10</name>
    <dbReference type="NCBI Taxonomy" id="1798396"/>
    <lineage>
        <taxon>Bacteria</taxon>
        <taxon>Candidatus Gottesmaniibacteriota</taxon>
    </lineage>
</organism>
<dbReference type="SUPFAM" id="SSF55008">
    <property type="entry name" value="HMA, heavy metal-associated domain"/>
    <property type="match status" value="1"/>
</dbReference>
<evidence type="ECO:0000256" key="13">
    <source>
        <dbReference type="ARBA" id="ARBA00022967"/>
    </source>
</evidence>
<keyword evidence="7 20" id="KW-0812">Transmembrane</keyword>
<dbReference type="InterPro" id="IPR001757">
    <property type="entry name" value="P_typ_ATPase"/>
</dbReference>
<feature type="transmembrane region" description="Helical" evidence="20">
    <location>
        <begin position="123"/>
        <end position="143"/>
    </location>
</feature>
<keyword evidence="12" id="KW-0460">Magnesium</keyword>
<comment type="subcellular location">
    <subcellularLocation>
        <location evidence="1">Cell membrane</location>
        <topology evidence="1">Multi-pass membrane protein</topology>
    </subcellularLocation>
</comment>
<comment type="similarity">
    <text evidence="2 20">Belongs to the cation transport ATPase (P-type) (TC 3.A.3) family. Type IB subfamily.</text>
</comment>
<dbReference type="InterPro" id="IPR017969">
    <property type="entry name" value="Heavy-metal-associated_CS"/>
</dbReference>
<dbReference type="Gene3D" id="3.30.70.100">
    <property type="match status" value="1"/>
</dbReference>
<reference evidence="22 23" key="1">
    <citation type="journal article" date="2016" name="Nat. Commun.">
        <title>Thousands of microbial genomes shed light on interconnected biogeochemical processes in an aquifer system.</title>
        <authorList>
            <person name="Anantharaman K."/>
            <person name="Brown C.T."/>
            <person name="Hug L.A."/>
            <person name="Sharon I."/>
            <person name="Castelle C.J."/>
            <person name="Probst A.J."/>
            <person name="Thomas B.C."/>
            <person name="Singh A."/>
            <person name="Wilkins M.J."/>
            <person name="Karaoz U."/>
            <person name="Brodie E.L."/>
            <person name="Williams K.H."/>
            <person name="Hubbard S.S."/>
            <person name="Banfield J.F."/>
        </authorList>
    </citation>
    <scope>NUCLEOTIDE SEQUENCE [LARGE SCALE GENOMIC DNA]</scope>
</reference>
<comment type="caution">
    <text evidence="22">The sequence shown here is derived from an EMBL/GenBank/DDBJ whole genome shotgun (WGS) entry which is preliminary data.</text>
</comment>
<keyword evidence="15" id="KW-0186">Copper</keyword>
<evidence type="ECO:0000256" key="7">
    <source>
        <dbReference type="ARBA" id="ARBA00022692"/>
    </source>
</evidence>
<evidence type="ECO:0000256" key="4">
    <source>
        <dbReference type="ARBA" id="ARBA00022448"/>
    </source>
</evidence>
<dbReference type="InterPro" id="IPR018303">
    <property type="entry name" value="ATPase_P-typ_P_site"/>
</dbReference>
<dbReference type="InterPro" id="IPR036412">
    <property type="entry name" value="HAD-like_sf"/>
</dbReference>
<evidence type="ECO:0000259" key="21">
    <source>
        <dbReference type="PROSITE" id="PS50846"/>
    </source>
</evidence>
<dbReference type="EMBL" id="MFJZ01000047">
    <property type="protein sequence ID" value="OGG29380.1"/>
    <property type="molecule type" value="Genomic_DNA"/>
</dbReference>
<feature type="transmembrane region" description="Helical" evidence="20">
    <location>
        <begin position="722"/>
        <end position="744"/>
    </location>
</feature>
<keyword evidence="16" id="KW-0406">Ion transport</keyword>
<keyword evidence="13" id="KW-1278">Translocase</keyword>
<dbReference type="Gene3D" id="3.40.1110.10">
    <property type="entry name" value="Calcium-transporting ATPase, cytoplasmic domain N"/>
    <property type="match status" value="2"/>
</dbReference>
<dbReference type="SUPFAM" id="SSF81653">
    <property type="entry name" value="Calcium ATPase, transduction domain A"/>
    <property type="match status" value="1"/>
</dbReference>
<dbReference type="GO" id="GO:0140581">
    <property type="term" value="F:P-type monovalent copper transporter activity"/>
    <property type="evidence" value="ECO:0007669"/>
    <property type="project" value="UniProtKB-EC"/>
</dbReference>
<evidence type="ECO:0000256" key="9">
    <source>
        <dbReference type="ARBA" id="ARBA00022741"/>
    </source>
</evidence>
<dbReference type="FunFam" id="3.40.50.1000:FF:000144">
    <property type="entry name" value="copper-transporting ATPase 1 isoform X2"/>
    <property type="match status" value="1"/>
</dbReference>
<dbReference type="SUPFAM" id="SSF81665">
    <property type="entry name" value="Calcium ATPase, transmembrane domain M"/>
    <property type="match status" value="1"/>
</dbReference>
<dbReference type="SFLD" id="SFLDG00002">
    <property type="entry name" value="C1.7:_P-type_atpase_like"/>
    <property type="match status" value="1"/>
</dbReference>
<evidence type="ECO:0000256" key="3">
    <source>
        <dbReference type="ARBA" id="ARBA00012517"/>
    </source>
</evidence>
<evidence type="ECO:0000256" key="12">
    <source>
        <dbReference type="ARBA" id="ARBA00022842"/>
    </source>
</evidence>
<evidence type="ECO:0000256" key="11">
    <source>
        <dbReference type="ARBA" id="ARBA00022840"/>
    </source>
</evidence>
<feature type="transmembrane region" description="Helical" evidence="20">
    <location>
        <begin position="93"/>
        <end position="111"/>
    </location>
</feature>
<comment type="catalytic activity">
    <reaction evidence="19">
        <text>Cu(+)(in) + ATP + H2O = Cu(+)(out) + ADP + phosphate + H(+)</text>
        <dbReference type="Rhea" id="RHEA:25792"/>
        <dbReference type="ChEBI" id="CHEBI:15377"/>
        <dbReference type="ChEBI" id="CHEBI:15378"/>
        <dbReference type="ChEBI" id="CHEBI:30616"/>
        <dbReference type="ChEBI" id="CHEBI:43474"/>
        <dbReference type="ChEBI" id="CHEBI:49552"/>
        <dbReference type="ChEBI" id="CHEBI:456216"/>
        <dbReference type="EC" id="7.2.2.8"/>
    </reaction>
</comment>
<keyword evidence="14 20" id="KW-1133">Transmembrane helix</keyword>
<evidence type="ECO:0000256" key="2">
    <source>
        <dbReference type="ARBA" id="ARBA00006024"/>
    </source>
</evidence>
<keyword evidence="9 20" id="KW-0547">Nucleotide-binding</keyword>
<evidence type="ECO:0000256" key="17">
    <source>
        <dbReference type="ARBA" id="ARBA00023136"/>
    </source>
</evidence>
<dbReference type="InterPro" id="IPR023214">
    <property type="entry name" value="HAD_sf"/>
</dbReference>
<dbReference type="PROSITE" id="PS01047">
    <property type="entry name" value="HMA_1"/>
    <property type="match status" value="1"/>
</dbReference>
<dbReference type="InterPro" id="IPR027256">
    <property type="entry name" value="P-typ_ATPase_IB"/>
</dbReference>
<accession>A0A1F6AXJ5</accession>
<keyword evidence="11 20" id="KW-0067">ATP-binding</keyword>
<protein>
    <recommendedName>
        <fullName evidence="3">P-type Cu(+) transporter</fullName>
        <ecNumber evidence="3">7.2.2.8</ecNumber>
    </recommendedName>
    <alternativeName>
        <fullName evidence="18">Cu(+)-exporting ATPase</fullName>
    </alternativeName>
</protein>
<evidence type="ECO:0000313" key="22">
    <source>
        <dbReference type="EMBL" id="OGG29380.1"/>
    </source>
</evidence>
<dbReference type="GO" id="GO:0055070">
    <property type="term" value="P:copper ion homeostasis"/>
    <property type="evidence" value="ECO:0007669"/>
    <property type="project" value="TreeGrafter"/>
</dbReference>
<dbReference type="PRINTS" id="PR00119">
    <property type="entry name" value="CATATPASE"/>
</dbReference>
<dbReference type="SFLD" id="SFLDF00027">
    <property type="entry name" value="p-type_atpase"/>
    <property type="match status" value="1"/>
</dbReference>
<dbReference type="GO" id="GO:0016887">
    <property type="term" value="F:ATP hydrolysis activity"/>
    <property type="evidence" value="ECO:0007669"/>
    <property type="project" value="InterPro"/>
</dbReference>
<dbReference type="AlphaFoldDB" id="A0A1F6AXJ5"/>
<dbReference type="NCBIfam" id="TIGR01511">
    <property type="entry name" value="ATPase-IB1_Cu"/>
    <property type="match status" value="1"/>
</dbReference>
<evidence type="ECO:0000313" key="23">
    <source>
        <dbReference type="Proteomes" id="UP000176409"/>
    </source>
</evidence>
<keyword evidence="10" id="KW-0187">Copper transport</keyword>
<feature type="transmembrane region" description="Helical" evidence="20">
    <location>
        <begin position="344"/>
        <end position="364"/>
    </location>
</feature>
<dbReference type="InterPro" id="IPR023298">
    <property type="entry name" value="ATPase_P-typ_TM_dom_sf"/>
</dbReference>
<evidence type="ECO:0000256" key="20">
    <source>
        <dbReference type="RuleBase" id="RU362081"/>
    </source>
</evidence>
<feature type="transmembrane region" description="Helical" evidence="20">
    <location>
        <begin position="376"/>
        <end position="398"/>
    </location>
</feature>
<dbReference type="GO" id="GO:0005524">
    <property type="term" value="F:ATP binding"/>
    <property type="evidence" value="ECO:0007669"/>
    <property type="project" value="UniProtKB-UniRule"/>
</dbReference>
<keyword evidence="17 20" id="KW-0472">Membrane</keyword>
<dbReference type="Gene3D" id="2.70.150.10">
    <property type="entry name" value="Calcium-transporting ATPase, cytoplasmic transduction domain A"/>
    <property type="match status" value="1"/>
</dbReference>
<dbReference type="Pfam" id="PF00122">
    <property type="entry name" value="E1-E2_ATPase"/>
    <property type="match status" value="1"/>
</dbReference>
<dbReference type="Pfam" id="PF00403">
    <property type="entry name" value="HMA"/>
    <property type="match status" value="1"/>
</dbReference>
<feature type="transmembrane region" description="Helical" evidence="20">
    <location>
        <begin position="163"/>
        <end position="184"/>
    </location>
</feature>
<dbReference type="STRING" id="1798396.A2973_02255"/>
<evidence type="ECO:0000256" key="18">
    <source>
        <dbReference type="ARBA" id="ARBA00033239"/>
    </source>
</evidence>
<dbReference type="NCBIfam" id="TIGR01494">
    <property type="entry name" value="ATPase_P-type"/>
    <property type="match status" value="1"/>
</dbReference>
<dbReference type="GO" id="GO:0005886">
    <property type="term" value="C:plasma membrane"/>
    <property type="evidence" value="ECO:0007669"/>
    <property type="project" value="UniProtKB-SubCell"/>
</dbReference>
<dbReference type="InterPro" id="IPR044492">
    <property type="entry name" value="P_typ_ATPase_HD_dom"/>
</dbReference>
<dbReference type="InterPro" id="IPR023299">
    <property type="entry name" value="ATPase_P-typ_cyto_dom_N"/>
</dbReference>
<evidence type="ECO:0000256" key="19">
    <source>
        <dbReference type="ARBA" id="ARBA00049289"/>
    </source>
</evidence>
<evidence type="ECO:0000256" key="10">
    <source>
        <dbReference type="ARBA" id="ARBA00022796"/>
    </source>
</evidence>
<dbReference type="PROSITE" id="PS00154">
    <property type="entry name" value="ATPASE_E1_E2"/>
    <property type="match status" value="1"/>
</dbReference>
<dbReference type="SFLD" id="SFLDS00003">
    <property type="entry name" value="Haloacid_Dehalogenase"/>
    <property type="match status" value="1"/>
</dbReference>
<dbReference type="InterPro" id="IPR006121">
    <property type="entry name" value="HMA_dom"/>
</dbReference>
<dbReference type="InterPro" id="IPR059000">
    <property type="entry name" value="ATPase_P-type_domA"/>
</dbReference>
<dbReference type="FunFam" id="2.70.150.10:FF:000020">
    <property type="entry name" value="Copper-exporting P-type ATPase A"/>
    <property type="match status" value="1"/>
</dbReference>